<dbReference type="AlphaFoldDB" id="A0A8X8XK67"/>
<evidence type="ECO:0000313" key="3">
    <source>
        <dbReference type="Proteomes" id="UP000298416"/>
    </source>
</evidence>
<feature type="compositionally biased region" description="Polar residues" evidence="1">
    <location>
        <begin position="49"/>
        <end position="62"/>
    </location>
</feature>
<proteinExistence type="predicted"/>
<accession>A0A8X8XK67</accession>
<feature type="compositionally biased region" description="Polar residues" evidence="1">
    <location>
        <begin position="1"/>
        <end position="16"/>
    </location>
</feature>
<evidence type="ECO:0000313" key="2">
    <source>
        <dbReference type="EMBL" id="KAG6414352.1"/>
    </source>
</evidence>
<name>A0A8X8XK67_SALSN</name>
<protein>
    <submittedName>
        <fullName evidence="2">Uncharacterized protein</fullName>
    </submittedName>
</protein>
<organism evidence="2">
    <name type="scientific">Salvia splendens</name>
    <name type="common">Scarlet sage</name>
    <dbReference type="NCBI Taxonomy" id="180675"/>
    <lineage>
        <taxon>Eukaryota</taxon>
        <taxon>Viridiplantae</taxon>
        <taxon>Streptophyta</taxon>
        <taxon>Embryophyta</taxon>
        <taxon>Tracheophyta</taxon>
        <taxon>Spermatophyta</taxon>
        <taxon>Magnoliopsida</taxon>
        <taxon>eudicotyledons</taxon>
        <taxon>Gunneridae</taxon>
        <taxon>Pentapetalae</taxon>
        <taxon>asterids</taxon>
        <taxon>lamiids</taxon>
        <taxon>Lamiales</taxon>
        <taxon>Lamiaceae</taxon>
        <taxon>Nepetoideae</taxon>
        <taxon>Mentheae</taxon>
        <taxon>Salviinae</taxon>
        <taxon>Salvia</taxon>
        <taxon>Salvia subgen. Calosphace</taxon>
        <taxon>core Calosphace</taxon>
    </lineage>
</organism>
<comment type="caution">
    <text evidence="2">The sequence shown here is derived from an EMBL/GenBank/DDBJ whole genome shotgun (WGS) entry which is preliminary data.</text>
</comment>
<evidence type="ECO:0000256" key="1">
    <source>
        <dbReference type="SAM" id="MobiDB-lite"/>
    </source>
</evidence>
<keyword evidence="3" id="KW-1185">Reference proteome</keyword>
<reference evidence="2" key="1">
    <citation type="submission" date="2018-01" db="EMBL/GenBank/DDBJ databases">
        <authorList>
            <person name="Mao J.F."/>
        </authorList>
    </citation>
    <scope>NUCLEOTIDE SEQUENCE</scope>
    <source>
        <strain evidence="2">Huo1</strain>
        <tissue evidence="2">Leaf</tissue>
    </source>
</reference>
<dbReference type="EMBL" id="PNBA02000009">
    <property type="protein sequence ID" value="KAG6414352.1"/>
    <property type="molecule type" value="Genomic_DNA"/>
</dbReference>
<dbReference type="Proteomes" id="UP000298416">
    <property type="component" value="Unassembled WGS sequence"/>
</dbReference>
<feature type="region of interest" description="Disordered" evidence="1">
    <location>
        <begin position="1"/>
        <end position="71"/>
    </location>
</feature>
<reference evidence="2" key="2">
    <citation type="submission" date="2020-08" db="EMBL/GenBank/DDBJ databases">
        <title>Plant Genome Project.</title>
        <authorList>
            <person name="Zhang R.-G."/>
        </authorList>
    </citation>
    <scope>NUCLEOTIDE SEQUENCE</scope>
    <source>
        <strain evidence="2">Huo1</strain>
        <tissue evidence="2">Leaf</tissue>
    </source>
</reference>
<sequence length="162" mass="17930">MMDATNALSSRNTMRSSPAGKFGSSMGLEDENPFVTPTGSVPPEGVVDSTRQSTHQTTSLNGTGKKRKNDDSIGGLVEMLAKMQKDTNARLDCLSLRIGYEFDLSKARKEVYDVLGRLPLTRDQKFDGGEIILEKVQHLDFFLGMPEEDMFAYAIRVLTKYG</sequence>
<gene>
    <name evidence="2" type="ORF">SASPL_127072</name>
</gene>